<dbReference type="Proteomes" id="UP000180194">
    <property type="component" value="Unassembled WGS sequence"/>
</dbReference>
<dbReference type="EMBL" id="MBRJ01000041">
    <property type="protein sequence ID" value="OHX44611.1"/>
    <property type="molecule type" value="Genomic_DNA"/>
</dbReference>
<protein>
    <submittedName>
        <fullName evidence="2">Uncharacterized protein</fullName>
    </submittedName>
</protein>
<sequence length="171" mass="18990">MKDIIIAIVSTILSAIPLILVLRYIYKSLYKKYITSPGNKDDPKSLMRSILLSLIIYVIGFMSLAYGGYIANDSGEVGPTASIFLSLAGLIVTIGLALLIYTIQALESKSTIDIIENRIEKKLKDISKNDIKELILHAANTQMDKKLDSKRIEDEIVRMVSAALIKEKTDK</sequence>
<organism evidence="2 3">
    <name type="scientific">Cytobacillus oceanisediminis</name>
    <dbReference type="NCBI Taxonomy" id="665099"/>
    <lineage>
        <taxon>Bacteria</taxon>
        <taxon>Bacillati</taxon>
        <taxon>Bacillota</taxon>
        <taxon>Bacilli</taxon>
        <taxon>Bacillales</taxon>
        <taxon>Bacillaceae</taxon>
        <taxon>Cytobacillus</taxon>
    </lineage>
</organism>
<keyword evidence="1" id="KW-0812">Transmembrane</keyword>
<gene>
    <name evidence="2" type="ORF">BBV17_25655</name>
</gene>
<keyword evidence="3" id="KW-1185">Reference proteome</keyword>
<comment type="caution">
    <text evidence="2">The sequence shown here is derived from an EMBL/GenBank/DDBJ whole genome shotgun (WGS) entry which is preliminary data.</text>
</comment>
<feature type="transmembrane region" description="Helical" evidence="1">
    <location>
        <begin position="81"/>
        <end position="101"/>
    </location>
</feature>
<feature type="transmembrane region" description="Helical" evidence="1">
    <location>
        <begin position="6"/>
        <end position="26"/>
    </location>
</feature>
<dbReference type="RefSeq" id="WP_009335588.1">
    <property type="nucleotide sequence ID" value="NZ_MBRJ01000041.1"/>
</dbReference>
<evidence type="ECO:0000313" key="3">
    <source>
        <dbReference type="Proteomes" id="UP000180194"/>
    </source>
</evidence>
<feature type="transmembrane region" description="Helical" evidence="1">
    <location>
        <begin position="46"/>
        <end position="69"/>
    </location>
</feature>
<keyword evidence="1" id="KW-1133">Transmembrane helix</keyword>
<name>A0ABX3CN05_9BACI</name>
<evidence type="ECO:0000256" key="1">
    <source>
        <dbReference type="SAM" id="Phobius"/>
    </source>
</evidence>
<evidence type="ECO:0000313" key="2">
    <source>
        <dbReference type="EMBL" id="OHX44611.1"/>
    </source>
</evidence>
<reference evidence="2 3" key="1">
    <citation type="submission" date="2016-07" db="EMBL/GenBank/DDBJ databases">
        <title>Bacillus oceanisediminis whole genome.</title>
        <authorList>
            <person name="Pal Y."/>
            <person name="Verma A."/>
            <person name="Mual P."/>
            <person name="Srinivasan K."/>
        </authorList>
    </citation>
    <scope>NUCLEOTIDE SEQUENCE [LARGE SCALE GENOMIC DNA]</scope>
    <source>
        <strain evidence="2 3">Bhandara28</strain>
    </source>
</reference>
<proteinExistence type="predicted"/>
<keyword evidence="1" id="KW-0472">Membrane</keyword>
<accession>A0ABX3CN05</accession>